<dbReference type="GO" id="GO:0004674">
    <property type="term" value="F:protein serine/threonine kinase activity"/>
    <property type="evidence" value="ECO:0007669"/>
    <property type="project" value="UniProtKB-KW"/>
</dbReference>
<keyword evidence="3" id="KW-0808">Transferase</keyword>
<dbReference type="InterPro" id="IPR002048">
    <property type="entry name" value="EF_hand_dom"/>
</dbReference>
<dbReference type="PROSITE" id="PS50011">
    <property type="entry name" value="PROTEIN_KINASE_DOM"/>
    <property type="match status" value="1"/>
</dbReference>
<dbReference type="GO" id="GO:0005509">
    <property type="term" value="F:calcium ion binding"/>
    <property type="evidence" value="ECO:0007669"/>
    <property type="project" value="InterPro"/>
</dbReference>
<evidence type="ECO:0000259" key="10">
    <source>
        <dbReference type="PROSITE" id="PS50222"/>
    </source>
</evidence>
<dbReference type="InterPro" id="IPR050205">
    <property type="entry name" value="CDPK_Ser/Thr_kinases"/>
</dbReference>
<organism evidence="11">
    <name type="scientific">Chromera velia CCMP2878</name>
    <dbReference type="NCBI Taxonomy" id="1169474"/>
    <lineage>
        <taxon>Eukaryota</taxon>
        <taxon>Sar</taxon>
        <taxon>Alveolata</taxon>
        <taxon>Colpodellida</taxon>
        <taxon>Chromeraceae</taxon>
        <taxon>Chromera</taxon>
    </lineage>
</organism>
<evidence type="ECO:0000256" key="5">
    <source>
        <dbReference type="ARBA" id="ARBA00022777"/>
    </source>
</evidence>
<evidence type="ECO:0000259" key="9">
    <source>
        <dbReference type="PROSITE" id="PS50011"/>
    </source>
</evidence>
<feature type="region of interest" description="Disordered" evidence="8">
    <location>
        <begin position="1"/>
        <end position="21"/>
    </location>
</feature>
<evidence type="ECO:0000256" key="2">
    <source>
        <dbReference type="ARBA" id="ARBA00022527"/>
    </source>
</evidence>
<evidence type="ECO:0000256" key="8">
    <source>
        <dbReference type="SAM" id="MobiDB-lite"/>
    </source>
</evidence>
<evidence type="ECO:0000256" key="6">
    <source>
        <dbReference type="ARBA" id="ARBA00022840"/>
    </source>
</evidence>
<evidence type="ECO:0000256" key="1">
    <source>
        <dbReference type="ARBA" id="ARBA00001946"/>
    </source>
</evidence>
<evidence type="ECO:0000313" key="11">
    <source>
        <dbReference type="EMBL" id="CEM09657.1"/>
    </source>
</evidence>
<dbReference type="SUPFAM" id="SSF56112">
    <property type="entry name" value="Protein kinase-like (PK-like)"/>
    <property type="match status" value="1"/>
</dbReference>
<reference evidence="11" key="1">
    <citation type="submission" date="2014-11" db="EMBL/GenBank/DDBJ databases">
        <authorList>
            <person name="Otto D Thomas"/>
            <person name="Naeem Raeece"/>
        </authorList>
    </citation>
    <scope>NUCLEOTIDE SEQUENCE</scope>
</reference>
<dbReference type="SMART" id="SM00220">
    <property type="entry name" value="S_TKc"/>
    <property type="match status" value="1"/>
</dbReference>
<dbReference type="InterPro" id="IPR011992">
    <property type="entry name" value="EF-hand-dom_pair"/>
</dbReference>
<keyword evidence="4" id="KW-0547">Nucleotide-binding</keyword>
<keyword evidence="2" id="KW-0723">Serine/threonine-protein kinase</keyword>
<gene>
    <name evidence="11" type="ORF">Cvel_15925</name>
</gene>
<sequence length="568" mass="63590">MPGAATGPAPGRSPQASGESPFLLDAAPLQHFYQELPLSDSSSSSSPSSLSICIGRYSKRVRAVHLATQGERLIHTWKRRARQLKNKQDTGEVLCHFDHPHILRFFESFEDPKRAEIVTEECAGKTLFEWIGSDGYLGERECRVIIRQLLSALLYCHQRGVAHRDINLDSVFMQRKGEEGDVLTKLSGFDFAKRVGERQGGTRGGSVTFSTRTSSPYFFAPEMLDGSGYGMEADMWALGVVTYTLLCGYPPFFGDTDKAIADSILSGTYTFYREDWKTVSESAKDLIRLLLVSEASKRITAAKALSHPWIAEIRPEVPRRIPVVPFLTSLLQRFYGVPRLPRLILVLATSLLDCSFRKKTKEEDKEEGVSIRGTAPDETLLEALEQARHLFVQFDRDGDGVFSINDLHVCLKEREEIEKEEFKNSAGLPEDFPEKLFQNEIVTATVKAQKQTDPFSLFLFTEFLASCLLLRNLQKQMLSLGRAAFLLLGPERKGSGSSTFLVARPSSAFLKIPPSRWRLLAPFKHTDSMTLPPNPDALKQLDEDFRKASALNDGLITSSFFENCLAVM</sequence>
<dbReference type="InterPro" id="IPR000719">
    <property type="entry name" value="Prot_kinase_dom"/>
</dbReference>
<protein>
    <recommendedName>
        <fullName evidence="12">Protein kinase domain-containing protein</fullName>
    </recommendedName>
</protein>
<dbReference type="VEuPathDB" id="CryptoDB:Cvel_15925"/>
<dbReference type="Gene3D" id="1.10.510.10">
    <property type="entry name" value="Transferase(Phosphotransferase) domain 1"/>
    <property type="match status" value="1"/>
</dbReference>
<dbReference type="InterPro" id="IPR011009">
    <property type="entry name" value="Kinase-like_dom_sf"/>
</dbReference>
<evidence type="ECO:0000256" key="3">
    <source>
        <dbReference type="ARBA" id="ARBA00022679"/>
    </source>
</evidence>
<dbReference type="PANTHER" id="PTHR24349">
    <property type="entry name" value="SERINE/THREONINE-PROTEIN KINASE"/>
    <property type="match status" value="1"/>
</dbReference>
<accession>A0A0G4FAM0</accession>
<evidence type="ECO:0008006" key="12">
    <source>
        <dbReference type="Google" id="ProtNLM"/>
    </source>
</evidence>
<dbReference type="PhylomeDB" id="A0A0G4FAM0"/>
<dbReference type="Pfam" id="PF00069">
    <property type="entry name" value="Pkinase"/>
    <property type="match status" value="1"/>
</dbReference>
<feature type="domain" description="Protein kinase" evidence="9">
    <location>
        <begin position="36"/>
        <end position="310"/>
    </location>
</feature>
<evidence type="ECO:0000256" key="4">
    <source>
        <dbReference type="ARBA" id="ARBA00022741"/>
    </source>
</evidence>
<dbReference type="EMBL" id="CDMZ01000226">
    <property type="protein sequence ID" value="CEM09657.1"/>
    <property type="molecule type" value="Genomic_DNA"/>
</dbReference>
<feature type="domain" description="EF-hand" evidence="10">
    <location>
        <begin position="382"/>
        <end position="417"/>
    </location>
</feature>
<keyword evidence="6" id="KW-0067">ATP-binding</keyword>
<evidence type="ECO:0000256" key="7">
    <source>
        <dbReference type="ARBA" id="ARBA00024334"/>
    </source>
</evidence>
<proteinExistence type="inferred from homology"/>
<dbReference type="AlphaFoldDB" id="A0A0G4FAM0"/>
<comment type="cofactor">
    <cofactor evidence="1">
        <name>Mg(2+)</name>
        <dbReference type="ChEBI" id="CHEBI:18420"/>
    </cofactor>
</comment>
<keyword evidence="5" id="KW-0418">Kinase</keyword>
<dbReference type="SUPFAM" id="SSF47473">
    <property type="entry name" value="EF-hand"/>
    <property type="match status" value="1"/>
</dbReference>
<dbReference type="PROSITE" id="PS50222">
    <property type="entry name" value="EF_HAND_2"/>
    <property type="match status" value="1"/>
</dbReference>
<comment type="similarity">
    <text evidence="7">Belongs to the protein kinase superfamily. Ser/Thr protein kinase family. CDPK subfamily.</text>
</comment>
<dbReference type="GO" id="GO:0005524">
    <property type="term" value="F:ATP binding"/>
    <property type="evidence" value="ECO:0007669"/>
    <property type="project" value="UniProtKB-KW"/>
</dbReference>
<name>A0A0G4FAM0_9ALVE</name>